<name>A0ABX3N427_9RHOB</name>
<dbReference type="SUPFAM" id="SSF52540">
    <property type="entry name" value="P-loop containing nucleoside triphosphate hydrolases"/>
    <property type="match status" value="1"/>
</dbReference>
<dbReference type="Proteomes" id="UP000190787">
    <property type="component" value="Unassembled WGS sequence"/>
</dbReference>
<reference evidence="3 4" key="1">
    <citation type="submission" date="2016-11" db="EMBL/GenBank/DDBJ databases">
        <title>A multilocus sequence analysis scheme for characterization of bacteria in the genus Thioclava.</title>
        <authorList>
            <person name="Liu Y."/>
            <person name="Shao Z."/>
        </authorList>
    </citation>
    <scope>NUCLEOTIDE SEQUENCE [LARGE SCALE GENOMIC DNA]</scope>
    <source>
        <strain evidence="3 4">TAW-CT134</strain>
    </source>
</reference>
<dbReference type="Pfam" id="PF13469">
    <property type="entry name" value="Sulfotransfer_3"/>
    <property type="match status" value="1"/>
</dbReference>
<dbReference type="SUPFAM" id="SSF48452">
    <property type="entry name" value="TPR-like"/>
    <property type="match status" value="1"/>
</dbReference>
<gene>
    <name evidence="3" type="ORF">BMI91_01920</name>
</gene>
<dbReference type="Gene3D" id="3.40.50.300">
    <property type="entry name" value="P-loop containing nucleotide triphosphate hydrolases"/>
    <property type="match status" value="1"/>
</dbReference>
<comment type="caution">
    <text evidence="3">The sequence shown here is derived from an EMBL/GenBank/DDBJ whole genome shotgun (WGS) entry which is preliminary data.</text>
</comment>
<evidence type="ECO:0000313" key="4">
    <source>
        <dbReference type="Proteomes" id="UP000190787"/>
    </source>
</evidence>
<dbReference type="InterPro" id="IPR027417">
    <property type="entry name" value="P-loop_NTPase"/>
</dbReference>
<dbReference type="SMART" id="SM00028">
    <property type="entry name" value="TPR"/>
    <property type="match status" value="6"/>
</dbReference>
<dbReference type="Pfam" id="PF13432">
    <property type="entry name" value="TPR_16"/>
    <property type="match status" value="4"/>
</dbReference>
<feature type="repeat" description="TPR" evidence="2">
    <location>
        <begin position="231"/>
        <end position="264"/>
    </location>
</feature>
<evidence type="ECO:0008006" key="5">
    <source>
        <dbReference type="Google" id="ProtNLM"/>
    </source>
</evidence>
<dbReference type="InterPro" id="IPR019734">
    <property type="entry name" value="TPR_rpt"/>
</dbReference>
<evidence type="ECO:0000313" key="3">
    <source>
        <dbReference type="EMBL" id="OOY25204.1"/>
    </source>
</evidence>
<keyword evidence="2" id="KW-0802">TPR repeat</keyword>
<dbReference type="EMBL" id="MPZV01000001">
    <property type="protein sequence ID" value="OOY25204.1"/>
    <property type="molecule type" value="Genomic_DNA"/>
</dbReference>
<organism evidence="3 4">
    <name type="scientific">Thioclava sediminum</name>
    <dbReference type="NCBI Taxonomy" id="1915319"/>
    <lineage>
        <taxon>Bacteria</taxon>
        <taxon>Pseudomonadati</taxon>
        <taxon>Pseudomonadota</taxon>
        <taxon>Alphaproteobacteria</taxon>
        <taxon>Rhodobacterales</taxon>
        <taxon>Paracoccaceae</taxon>
        <taxon>Thioclava</taxon>
    </lineage>
</organism>
<proteinExistence type="predicted"/>
<protein>
    <recommendedName>
        <fullName evidence="5">Tetratricopeptide repeat protein</fullName>
    </recommendedName>
</protein>
<dbReference type="PROSITE" id="PS50005">
    <property type="entry name" value="TPR"/>
    <property type="match status" value="2"/>
</dbReference>
<evidence type="ECO:0000256" key="1">
    <source>
        <dbReference type="ARBA" id="ARBA00022679"/>
    </source>
</evidence>
<feature type="repeat" description="TPR" evidence="2">
    <location>
        <begin position="129"/>
        <end position="162"/>
    </location>
</feature>
<sequence>MAGPIDKTLRAAKAHAKSGAFAEAEALYREVLARFPGNKRAQAGLVEIAQTRASTRPMNPPRPVIDQLFGLKKSGRDREAAEAAARVLKQFPRAPAAMEVRAAALSALDDHEGAAALYRELVGMFPDAPDAHGSYGNELMALNRDDEAVAEFERVLELRPGDPVSLNNIGNAKRRAGDDKTARKLYHAAHEAAPDFAEAQLNLGNMLAKDGELEEAEFHLKAFLHKVPDHYLTLSSLGDIYLAKGDKQSARESYERALHYRPGFPDALAGLAHIQRATADDPLFDALTASLAQPGHSAKQRAGLEFALGKLREESGETEAAFGHYTRGNALRKEAQGYTIARDVERFAQIKQAFPAPPAEIPETAPDGPEPIFIVGLPRSGTTLTEQIISAHPQVAPGGELTELSQQFNEFDWTDPDLLAQKAPEIRAEYCEKLRKLGQGAPFVTDKMPLNFRWLGAIRAIFPQAKIVHTNRDPRAVIWSIFRLNFSSDGNDYAYDLDDLVAYHGLYRDLMAHWRTLFGATLYDLDYEQLTATPEPVIRDMLAYLELPFDEACLRPQDNTRIARTASRDQVTKPIYKGSSQAWEKFAPHLEAAFAKLD</sequence>
<dbReference type="InterPro" id="IPR011990">
    <property type="entry name" value="TPR-like_helical_dom_sf"/>
</dbReference>
<accession>A0ABX3N427</accession>
<dbReference type="Gene3D" id="1.25.40.10">
    <property type="entry name" value="Tetratricopeptide repeat domain"/>
    <property type="match status" value="3"/>
</dbReference>
<dbReference type="PANTHER" id="PTHR12788">
    <property type="entry name" value="PROTEIN-TYROSINE SULFOTRANSFERASE 2"/>
    <property type="match status" value="1"/>
</dbReference>
<dbReference type="InterPro" id="IPR026634">
    <property type="entry name" value="TPST-like"/>
</dbReference>
<dbReference type="RefSeq" id="WP_158522065.1">
    <property type="nucleotide sequence ID" value="NZ_MPZV01000001.1"/>
</dbReference>
<keyword evidence="4" id="KW-1185">Reference proteome</keyword>
<evidence type="ECO:0000256" key="2">
    <source>
        <dbReference type="PROSITE-ProRule" id="PRU00339"/>
    </source>
</evidence>
<dbReference type="PANTHER" id="PTHR12788:SF10">
    <property type="entry name" value="PROTEIN-TYROSINE SULFOTRANSFERASE"/>
    <property type="match status" value="1"/>
</dbReference>
<keyword evidence="1" id="KW-0808">Transferase</keyword>